<evidence type="ECO:0000259" key="3">
    <source>
        <dbReference type="PROSITE" id="PS51677"/>
    </source>
</evidence>
<feature type="domain" description="NodB homology" evidence="3">
    <location>
        <begin position="106"/>
        <end position="289"/>
    </location>
</feature>
<feature type="region of interest" description="Disordered" evidence="1">
    <location>
        <begin position="48"/>
        <end position="100"/>
    </location>
</feature>
<comment type="caution">
    <text evidence="4">The sequence shown here is derived from an EMBL/GenBank/DDBJ whole genome shotgun (WGS) entry which is preliminary data.</text>
</comment>
<dbReference type="PANTHER" id="PTHR10587:SF125">
    <property type="entry name" value="POLYSACCHARIDE DEACETYLASE YHEN-RELATED"/>
    <property type="match status" value="1"/>
</dbReference>
<dbReference type="GO" id="GO:0005975">
    <property type="term" value="P:carbohydrate metabolic process"/>
    <property type="evidence" value="ECO:0007669"/>
    <property type="project" value="InterPro"/>
</dbReference>
<dbReference type="Gene3D" id="3.20.20.370">
    <property type="entry name" value="Glycoside hydrolase/deacetylase"/>
    <property type="match status" value="1"/>
</dbReference>
<evidence type="ECO:0000256" key="1">
    <source>
        <dbReference type="SAM" id="MobiDB-lite"/>
    </source>
</evidence>
<dbReference type="InterPro" id="IPR050248">
    <property type="entry name" value="Polysacc_deacetylase_ArnD"/>
</dbReference>
<dbReference type="EMBL" id="BORR01000007">
    <property type="protein sequence ID" value="GIO37338.1"/>
    <property type="molecule type" value="Genomic_DNA"/>
</dbReference>
<dbReference type="PANTHER" id="PTHR10587">
    <property type="entry name" value="GLYCOSYL TRANSFERASE-RELATED"/>
    <property type="match status" value="1"/>
</dbReference>
<feature type="chain" id="PRO_5037364514" description="NodB homology domain-containing protein" evidence="2">
    <location>
        <begin position="23"/>
        <end position="307"/>
    </location>
</feature>
<dbReference type="AlphaFoldDB" id="A0A919XVS1"/>
<keyword evidence="5" id="KW-1185">Reference proteome</keyword>
<evidence type="ECO:0000256" key="2">
    <source>
        <dbReference type="SAM" id="SignalP"/>
    </source>
</evidence>
<sequence>MKALVTVALILSSISIVMSAYATNQIIHGSKSAAGAKLQTPPAVTAPVVAPQITTSEPRESSAEEAVLTEDSAFKPGSGDKSIANPDKSPASSENTNPRSAVPAQKVVYLTFDDGPSKYTDTIVDLLQKRGIHATFFMIGSQLAGYEESVKRTSELGNYVGLHSMSHNKKKLYDTGKADPFLKEYQQEQALVNELTGTTPWLIRAPYGSKPGVNADIRDRLAEANFKMWDWTVDSKDWSYTDKPDKIVQEVKRQVRRDTEVILMHEKSQTIKALPEIIDYLQKKGYSFAVYKPEMHFSVNFAKDDRL</sequence>
<dbReference type="InterPro" id="IPR011330">
    <property type="entry name" value="Glyco_hydro/deAcase_b/a-brl"/>
</dbReference>
<dbReference type="SUPFAM" id="SSF88713">
    <property type="entry name" value="Glycoside hydrolase/deacetylase"/>
    <property type="match status" value="1"/>
</dbReference>
<dbReference type="Proteomes" id="UP000681162">
    <property type="component" value="Unassembled WGS sequence"/>
</dbReference>
<evidence type="ECO:0000313" key="4">
    <source>
        <dbReference type="EMBL" id="GIO37338.1"/>
    </source>
</evidence>
<dbReference type="CDD" id="cd10944">
    <property type="entry name" value="CE4_SmPgdA_like"/>
    <property type="match status" value="1"/>
</dbReference>
<gene>
    <name evidence="4" type="ORF">J41TS12_21990</name>
</gene>
<dbReference type="PROSITE" id="PS51677">
    <property type="entry name" value="NODB"/>
    <property type="match status" value="1"/>
</dbReference>
<keyword evidence="2" id="KW-0732">Signal</keyword>
<dbReference type="Pfam" id="PF01522">
    <property type="entry name" value="Polysacc_deac_1"/>
    <property type="match status" value="1"/>
</dbReference>
<evidence type="ECO:0000313" key="5">
    <source>
        <dbReference type="Proteomes" id="UP000681162"/>
    </source>
</evidence>
<organism evidence="4 5">
    <name type="scientific">Paenibacillus antibioticophila</name>
    <dbReference type="NCBI Taxonomy" id="1274374"/>
    <lineage>
        <taxon>Bacteria</taxon>
        <taxon>Bacillati</taxon>
        <taxon>Bacillota</taxon>
        <taxon>Bacilli</taxon>
        <taxon>Bacillales</taxon>
        <taxon>Paenibacillaceae</taxon>
        <taxon>Paenibacillus</taxon>
    </lineage>
</organism>
<feature type="compositionally biased region" description="Polar residues" evidence="1">
    <location>
        <begin position="90"/>
        <end position="99"/>
    </location>
</feature>
<reference evidence="4 5" key="1">
    <citation type="submission" date="2021-03" db="EMBL/GenBank/DDBJ databases">
        <title>Antimicrobial resistance genes in bacteria isolated from Japanese honey, and their potential for conferring macrolide and lincosamide resistance in the American foulbrood pathogen Paenibacillus larvae.</title>
        <authorList>
            <person name="Okamoto M."/>
            <person name="Kumagai M."/>
            <person name="Kanamori H."/>
            <person name="Takamatsu D."/>
        </authorList>
    </citation>
    <scope>NUCLEOTIDE SEQUENCE [LARGE SCALE GENOMIC DNA]</scope>
    <source>
        <strain evidence="4 5">J41TS12</strain>
    </source>
</reference>
<feature type="signal peptide" evidence="2">
    <location>
        <begin position="1"/>
        <end position="22"/>
    </location>
</feature>
<accession>A0A919XVS1</accession>
<proteinExistence type="predicted"/>
<dbReference type="GO" id="GO:0016810">
    <property type="term" value="F:hydrolase activity, acting on carbon-nitrogen (but not peptide) bonds"/>
    <property type="evidence" value="ECO:0007669"/>
    <property type="project" value="InterPro"/>
</dbReference>
<name>A0A919XVS1_9BACL</name>
<protein>
    <recommendedName>
        <fullName evidence="3">NodB homology domain-containing protein</fullName>
    </recommendedName>
</protein>
<dbReference type="InterPro" id="IPR002509">
    <property type="entry name" value="NODB_dom"/>
</dbReference>